<name>A0A1Y4L774_9FIRM</name>
<evidence type="ECO:0000313" key="5">
    <source>
        <dbReference type="Proteomes" id="UP000195897"/>
    </source>
</evidence>
<dbReference type="Gene3D" id="3.20.20.370">
    <property type="entry name" value="Glycoside hydrolase/deacetylase"/>
    <property type="match status" value="1"/>
</dbReference>
<comment type="caution">
    <text evidence="4">The sequence shown here is derived from an EMBL/GenBank/DDBJ whole genome shotgun (WGS) entry which is preliminary data.</text>
</comment>
<dbReference type="AlphaFoldDB" id="A0A1Y4L774"/>
<dbReference type="PANTHER" id="PTHR10587:SF133">
    <property type="entry name" value="CHITIN DEACETYLASE 1-RELATED"/>
    <property type="match status" value="1"/>
</dbReference>
<dbReference type="GO" id="GO:0016020">
    <property type="term" value="C:membrane"/>
    <property type="evidence" value="ECO:0007669"/>
    <property type="project" value="TreeGrafter"/>
</dbReference>
<evidence type="ECO:0000259" key="3">
    <source>
        <dbReference type="PROSITE" id="PS51677"/>
    </source>
</evidence>
<dbReference type="Gene3D" id="3.30.457.10">
    <property type="entry name" value="Copper amine oxidase-like, N-terminal domain"/>
    <property type="match status" value="1"/>
</dbReference>
<dbReference type="SUPFAM" id="SSF55383">
    <property type="entry name" value="Copper amine oxidase, domain N"/>
    <property type="match status" value="1"/>
</dbReference>
<reference evidence="5" key="1">
    <citation type="submission" date="2017-04" db="EMBL/GenBank/DDBJ databases">
        <title>Function of individual gut microbiota members based on whole genome sequencing of pure cultures obtained from chicken caecum.</title>
        <authorList>
            <person name="Medvecky M."/>
            <person name="Cejkova D."/>
            <person name="Polansky O."/>
            <person name="Karasova D."/>
            <person name="Kubasova T."/>
            <person name="Cizek A."/>
            <person name="Rychlik I."/>
        </authorList>
    </citation>
    <scope>NUCLEOTIDE SEQUENCE [LARGE SCALE GENOMIC DNA]</scope>
    <source>
        <strain evidence="5">An180</strain>
    </source>
</reference>
<dbReference type="PANTHER" id="PTHR10587">
    <property type="entry name" value="GLYCOSYL TRANSFERASE-RELATED"/>
    <property type="match status" value="1"/>
</dbReference>
<organism evidence="4 5">
    <name type="scientific">Butyricicoccus pullicaecorum</name>
    <dbReference type="NCBI Taxonomy" id="501571"/>
    <lineage>
        <taxon>Bacteria</taxon>
        <taxon>Bacillati</taxon>
        <taxon>Bacillota</taxon>
        <taxon>Clostridia</taxon>
        <taxon>Eubacteriales</taxon>
        <taxon>Butyricicoccaceae</taxon>
        <taxon>Butyricicoccus</taxon>
    </lineage>
</organism>
<evidence type="ECO:0000256" key="1">
    <source>
        <dbReference type="ARBA" id="ARBA00022723"/>
    </source>
</evidence>
<evidence type="ECO:0000313" key="4">
    <source>
        <dbReference type="EMBL" id="OUP52598.1"/>
    </source>
</evidence>
<dbReference type="GO" id="GO:0046872">
    <property type="term" value="F:metal ion binding"/>
    <property type="evidence" value="ECO:0007669"/>
    <property type="project" value="UniProtKB-KW"/>
</dbReference>
<dbReference type="Pfam" id="PF07833">
    <property type="entry name" value="Cu_amine_oxidN1"/>
    <property type="match status" value="1"/>
</dbReference>
<feature type="domain" description="NodB homology" evidence="3">
    <location>
        <begin position="330"/>
        <end position="512"/>
    </location>
</feature>
<gene>
    <name evidence="4" type="ORF">B5F17_08930</name>
</gene>
<dbReference type="InterPro" id="IPR012854">
    <property type="entry name" value="Cu_amine_oxidase-like_N"/>
</dbReference>
<dbReference type="GO" id="GO:0005975">
    <property type="term" value="P:carbohydrate metabolic process"/>
    <property type="evidence" value="ECO:0007669"/>
    <property type="project" value="InterPro"/>
</dbReference>
<dbReference type="InterPro" id="IPR036582">
    <property type="entry name" value="Mao_N_sf"/>
</dbReference>
<dbReference type="InterPro" id="IPR050248">
    <property type="entry name" value="Polysacc_deacetylase_ArnD"/>
</dbReference>
<dbReference type="GO" id="GO:0016810">
    <property type="term" value="F:hydrolase activity, acting on carbon-nitrogen (but not peptide) bonds"/>
    <property type="evidence" value="ECO:0007669"/>
    <property type="project" value="InterPro"/>
</dbReference>
<dbReference type="EMBL" id="NFKK01000009">
    <property type="protein sequence ID" value="OUP52598.1"/>
    <property type="molecule type" value="Genomic_DNA"/>
</dbReference>
<dbReference type="PROSITE" id="PS51677">
    <property type="entry name" value="NODB"/>
    <property type="match status" value="1"/>
</dbReference>
<protein>
    <recommendedName>
        <fullName evidence="3">NodB homology domain-containing protein</fullName>
    </recommendedName>
</protein>
<dbReference type="InterPro" id="IPR011330">
    <property type="entry name" value="Glyco_hydro/deAcase_b/a-brl"/>
</dbReference>
<accession>A0A1Y4L774</accession>
<sequence length="552" mass="59229">MKWKTGAALMVVVLLIAMIPAAVSALKTGGLPSFAPKPDSHQLVLQIDNSAALKDGEVVNLDDGKGNAITPYIDESGNMLVPIRPLVEGLGGSLVFEDETFKITMGSKTVELGQDAYSIEGVDGESHTLPVKPTRNGNSFYVPGRAVTEALGGQIAYYPPAEGGYVICAIGEVAEGDMDALKATAQEKLGYSVQQYLKDCLAVRDGSSSVMLNGDTVQLESNDKVKKEEDGLYFPAESLSEISSGSLKYADGAVTKDGSRLDLAVKTIDDTQYVKMSDLASALGKNYCEPADGMAVLTGYVLDGHKMQMDAIAAQASGLPSLGNIPKADAYIALTFDDGPTGGSSGLTVKLLDALKEHNAHATFFMCGYRIKDFHTHMDRYLGEGHEVGNHTMNHPMKTLKGQSSSFVHEEVDSNTDLIESYVGQKPTVMRPVGGAYDDNVKQCMKESGLPIVNWSLDTLDWKNRDADIIYQKIVDNAQDGDIVLMHDLRQCTVDGVSRAMDTLADRGFAFVTVSELAAIKGVTMEPGEVYTDFRDETVAKLKGESSTSEEA</sequence>
<proteinExistence type="predicted"/>
<keyword evidence="2" id="KW-0378">Hydrolase</keyword>
<dbReference type="Pfam" id="PF01522">
    <property type="entry name" value="Polysacc_deac_1"/>
    <property type="match status" value="1"/>
</dbReference>
<evidence type="ECO:0000256" key="2">
    <source>
        <dbReference type="ARBA" id="ARBA00022801"/>
    </source>
</evidence>
<dbReference type="SUPFAM" id="SSF88713">
    <property type="entry name" value="Glycoside hydrolase/deacetylase"/>
    <property type="match status" value="1"/>
</dbReference>
<dbReference type="Proteomes" id="UP000195897">
    <property type="component" value="Unassembled WGS sequence"/>
</dbReference>
<dbReference type="RefSeq" id="WP_087373167.1">
    <property type="nucleotide sequence ID" value="NZ_NFKK01000009.1"/>
</dbReference>
<keyword evidence="1" id="KW-0479">Metal-binding</keyword>
<dbReference type="InterPro" id="IPR002509">
    <property type="entry name" value="NODB_dom"/>
</dbReference>